<dbReference type="InterPro" id="IPR009210">
    <property type="entry name" value="ASCC1"/>
</dbReference>
<evidence type="ECO:0000256" key="1">
    <source>
        <dbReference type="PROSITE-ProRule" id="PRU00117"/>
    </source>
</evidence>
<gene>
    <name evidence="3" type="ORF">LARSCL_LOCUS99</name>
</gene>
<dbReference type="InterPro" id="IPR004088">
    <property type="entry name" value="KH_dom_type_1"/>
</dbReference>
<dbReference type="Gene3D" id="3.30.1370.10">
    <property type="entry name" value="K Homology domain, type 1"/>
    <property type="match status" value="1"/>
</dbReference>
<protein>
    <recommendedName>
        <fullName evidence="2">K Homology domain-containing protein</fullName>
    </recommendedName>
</protein>
<dbReference type="InterPro" id="IPR009097">
    <property type="entry name" value="Cyclic_Pdiesterase"/>
</dbReference>
<dbReference type="PROSITE" id="PS50084">
    <property type="entry name" value="KH_TYPE_1"/>
    <property type="match status" value="1"/>
</dbReference>
<feature type="non-terminal residue" evidence="3">
    <location>
        <position position="1"/>
    </location>
</feature>
<dbReference type="InterPro" id="IPR047538">
    <property type="entry name" value="KH-I_ASCC1"/>
</dbReference>
<dbReference type="GO" id="GO:0006355">
    <property type="term" value="P:regulation of DNA-templated transcription"/>
    <property type="evidence" value="ECO:0007669"/>
    <property type="project" value="TreeGrafter"/>
</dbReference>
<dbReference type="Pfam" id="PF00013">
    <property type="entry name" value="KH_1"/>
    <property type="match status" value="1"/>
</dbReference>
<keyword evidence="1" id="KW-0694">RNA-binding</keyword>
<dbReference type="PANTHER" id="PTHR13360:SF1">
    <property type="entry name" value="ACTIVATING SIGNAL COINTEGRATOR 1 COMPLEX SUBUNIT 1"/>
    <property type="match status" value="1"/>
</dbReference>
<dbReference type="GO" id="GO:0006307">
    <property type="term" value="P:DNA alkylation repair"/>
    <property type="evidence" value="ECO:0007669"/>
    <property type="project" value="InterPro"/>
</dbReference>
<reference evidence="3 4" key="1">
    <citation type="submission" date="2024-04" db="EMBL/GenBank/DDBJ databases">
        <authorList>
            <person name="Rising A."/>
            <person name="Reimegard J."/>
            <person name="Sonavane S."/>
            <person name="Akerstrom W."/>
            <person name="Nylinder S."/>
            <person name="Hedman E."/>
            <person name="Kallberg Y."/>
        </authorList>
    </citation>
    <scope>NUCLEOTIDE SEQUENCE [LARGE SCALE GENOMIC DNA]</scope>
</reference>
<evidence type="ECO:0000313" key="4">
    <source>
        <dbReference type="Proteomes" id="UP001497382"/>
    </source>
</evidence>
<dbReference type="SUPFAM" id="SSF54791">
    <property type="entry name" value="Eukaryotic type KH-domain (KH-domain type I)"/>
    <property type="match status" value="1"/>
</dbReference>
<dbReference type="InterPro" id="IPR004087">
    <property type="entry name" value="KH_dom"/>
</dbReference>
<dbReference type="SMART" id="SM00322">
    <property type="entry name" value="KH"/>
    <property type="match status" value="1"/>
</dbReference>
<dbReference type="InterPro" id="IPR036612">
    <property type="entry name" value="KH_dom_type_1_sf"/>
</dbReference>
<dbReference type="AlphaFoldDB" id="A0AAV1YQC5"/>
<dbReference type="Gene3D" id="3.90.1140.10">
    <property type="entry name" value="Cyclic phosphodiesterase"/>
    <property type="match status" value="1"/>
</dbReference>
<dbReference type="GO" id="GO:0005634">
    <property type="term" value="C:nucleus"/>
    <property type="evidence" value="ECO:0007669"/>
    <property type="project" value="TreeGrafter"/>
</dbReference>
<evidence type="ECO:0000259" key="2">
    <source>
        <dbReference type="SMART" id="SM00322"/>
    </source>
</evidence>
<feature type="domain" description="K Homology" evidence="2">
    <location>
        <begin position="91"/>
        <end position="164"/>
    </location>
</feature>
<sequence length="380" mass="43949">QLATPVSAHFLHLSGLLTPALRRIVLLKHHNMDILKPKLVWVDGRCYRQFPVRKSEVEREEEEKFIQPMKPQMRRDEDYEDKDLPVKHQGDKFFIVITIPKDLIKFVVGGKAATKKQIEESTSTDLNIPRPKDIKDNDEADITITGKGVNSVARAYHRIENIIEDVRWRVMEYTHFISIPMNDENIAAKYVNFKNDVLRTCRGSRGISENIFLNPAELHLTIVMLTLLTKREKEEAAAMLKQTKTHILQLLDEKPLTIEIKGVEYMNDEPEEVRILYGKVQENKNNCLQIIANKLADMFSKSPLGRKEPSDDPENVKLHVTLMRGRPGAKGYREPFDATQILEKYADYSFGQTTVSQIHISIRFTSGRDSYYKHFYVLEL</sequence>
<dbReference type="PANTHER" id="PTHR13360">
    <property type="entry name" value="ACTIVATING SIGNAL COINTEGRATOR 1 COMPLEX SUBUNIT 1"/>
    <property type="match status" value="1"/>
</dbReference>
<dbReference type="Pfam" id="PF10469">
    <property type="entry name" value="AKAP7_NLS"/>
    <property type="match status" value="1"/>
</dbReference>
<name>A0AAV1YQC5_9ARAC</name>
<organism evidence="3 4">
    <name type="scientific">Larinioides sclopetarius</name>
    <dbReference type="NCBI Taxonomy" id="280406"/>
    <lineage>
        <taxon>Eukaryota</taxon>
        <taxon>Metazoa</taxon>
        <taxon>Ecdysozoa</taxon>
        <taxon>Arthropoda</taxon>
        <taxon>Chelicerata</taxon>
        <taxon>Arachnida</taxon>
        <taxon>Araneae</taxon>
        <taxon>Araneomorphae</taxon>
        <taxon>Entelegynae</taxon>
        <taxon>Araneoidea</taxon>
        <taxon>Araneidae</taxon>
        <taxon>Larinioides</taxon>
    </lineage>
</organism>
<dbReference type="CDD" id="cd22419">
    <property type="entry name" value="KH-I_ASCC1"/>
    <property type="match status" value="1"/>
</dbReference>
<accession>A0AAV1YQC5</accession>
<dbReference type="EMBL" id="CAXIEN010000001">
    <property type="protein sequence ID" value="CAL1260906.1"/>
    <property type="molecule type" value="Genomic_DNA"/>
</dbReference>
<dbReference type="GO" id="GO:0003723">
    <property type="term" value="F:RNA binding"/>
    <property type="evidence" value="ECO:0007669"/>
    <property type="project" value="UniProtKB-UniRule"/>
</dbReference>
<dbReference type="InterPro" id="IPR019510">
    <property type="entry name" value="AKAP7-like_phosphoesterase"/>
</dbReference>
<comment type="caution">
    <text evidence="3">The sequence shown here is derived from an EMBL/GenBank/DDBJ whole genome shotgun (WGS) entry which is preliminary data.</text>
</comment>
<evidence type="ECO:0000313" key="3">
    <source>
        <dbReference type="EMBL" id="CAL1260906.1"/>
    </source>
</evidence>
<keyword evidence="4" id="KW-1185">Reference proteome</keyword>
<dbReference type="SUPFAM" id="SSF55144">
    <property type="entry name" value="LigT-like"/>
    <property type="match status" value="1"/>
</dbReference>
<dbReference type="Proteomes" id="UP001497382">
    <property type="component" value="Unassembled WGS sequence"/>
</dbReference>
<proteinExistence type="predicted"/>